<evidence type="ECO:0000256" key="2">
    <source>
        <dbReference type="ARBA" id="ARBA00022737"/>
    </source>
</evidence>
<evidence type="ECO:0000256" key="1">
    <source>
        <dbReference type="ARBA" id="ARBA00022729"/>
    </source>
</evidence>
<evidence type="ECO:0000313" key="5">
    <source>
        <dbReference type="EMBL" id="VAW49570.1"/>
    </source>
</evidence>
<dbReference type="Gene3D" id="2.160.20.10">
    <property type="entry name" value="Single-stranded right-handed beta-helix, Pectin lyase-like"/>
    <property type="match status" value="2"/>
</dbReference>
<proteinExistence type="predicted"/>
<dbReference type="SMART" id="SM00710">
    <property type="entry name" value="PbH1"/>
    <property type="match status" value="8"/>
</dbReference>
<dbReference type="Pfam" id="PF13860">
    <property type="entry name" value="FlgD_ig"/>
    <property type="match status" value="2"/>
</dbReference>
<sequence>MKLLIRKMLGRLIGVLPIFLLLAGVSHAQVNIDFNNYTIESYGGSGQDKNPTVSIEDQGATLRIVGNGWKKIALPYTVTANTVIEFGFQSSAQGEVHGIGFDTDNGISGGRTFKVYGTQNWGISAFDDYASSQPNVKNYVIPVGQHFTGDMLYLTFTNDHDVASPTAESVFSNVKVYENTGSNINFNNYTIESYGGSGQDKNPTVTIEDQGATLRIVGNGWKKIALPYTVTANTIIEFDFQSTAQGEVHGIGFDTDNGISGGRTFKVYGTQNWGIATFDDYAGSQPNVKSYIIPVGQHFTGNMLYLTFTNDHDVASPTAESIFFNVKIYENTGGGGTEVSGAITADTTWTLANSPYVVVNTVWVSSGAKLTIEPGVQVKFNGNYMLRVDGELDAQGTINNMIRFTSNQATPQAEDWQYIQPNSSEGSIIRYVVIEYAKFGIFSYSGLVTVENSVIQNNIQGFYLLGTESLPVIKNNKIINNTKYGIEVSSSTITALSFNFNSLYNNGLYNFYSNAANESLTVNAKNNWWGTTDVSAIANSIYDSQESSGLATVAFFPYLDGPEGNPVGGVGPVSGNMTIDTTWPKLASPIIVTRDTFIDAGVTLTIEDGVEVRFDGNTKLEVNGTLNMLGTKERPVKFTSNQSSPTAGDWKGLRLNNDSGVWQYFQVEYAENGVSIAPGLEMTFEKSTFTNNQNGMVLECPIASGCPITLKDNMFENNTNMNLRTDRLGTNAASITVNAENNWWGTVDAGQVRAKIFDNEDNANNPVVDSFPYLDGPDGQGVGGGFARGIITSDTTWTLEASPVNIIENVYVNSGVTLTIEPGVEVRFNGNYYLRVYGAMLAEGTENARIKFTSSKASPAANDWASIVLGNGSIIRYATIEYGNIGLSVSDSPLIENSIIQNNNNGIDLGISSAEVNNNIILNNLNYGIRVTPANYGIEVTPTITNNKIIRNDRGIHIFNGNITPVNPIINNNFIAENVSYNLYITNSGDTSTQIIDAENNWWGSALVSEIEASIYDNQDNLLFPIVDYEPFKGESDVIQVTGVSIEPFDVQLPLVGTLSIKYTIDKDVDVTVKVYDLKNNQLVRTLLDNQARLAGQYSESWDGKDDFGQSLNGAHYFSISAKESSSGQIGEYNPLFVTGPVDIINGSVTASLNPYRGEQITFSYDLVVPAVVRLGIGIPGDMAPKKAFLESFQGVSNTGFWDGRDDNGDIVAGASNYIIYGVAHLVPDNFIFFSKELNIKISVIIADPHGIYPFYQEYTTITYDLFEALTVTVEIVSPSGSVVKTLVNAQAQSGGSYSVVWDGTGNNGGIIADQGEYKIRVIGVDGNGNTTSRDGYIGVFR</sequence>
<name>A0A3B0WAY0_9ZZZZ</name>
<protein>
    <recommendedName>
        <fullName evidence="4">FlgD/Vpr Ig-like domain-containing protein</fullName>
    </recommendedName>
</protein>
<evidence type="ECO:0000259" key="4">
    <source>
        <dbReference type="Pfam" id="PF13860"/>
    </source>
</evidence>
<dbReference type="InterPro" id="IPR053243">
    <property type="entry name" value="SJ_maturation_regulator"/>
</dbReference>
<dbReference type="PANTHER" id="PTHR47653">
    <property type="entry name" value="PROTEIN BARK BEETLE"/>
    <property type="match status" value="1"/>
</dbReference>
<evidence type="ECO:0000256" key="3">
    <source>
        <dbReference type="ARBA" id="ARBA00023180"/>
    </source>
</evidence>
<gene>
    <name evidence="5" type="ORF">MNBD_GAMMA03-1489</name>
</gene>
<dbReference type="InterPro" id="IPR011050">
    <property type="entry name" value="Pectin_lyase_fold/virulence"/>
</dbReference>
<dbReference type="InterPro" id="IPR025965">
    <property type="entry name" value="FlgD/Vpr_Ig-like"/>
</dbReference>
<dbReference type="EMBL" id="UOFC01000291">
    <property type="protein sequence ID" value="VAW49570.1"/>
    <property type="molecule type" value="Genomic_DNA"/>
</dbReference>
<dbReference type="InterPro" id="IPR012334">
    <property type="entry name" value="Pectin_lyas_fold"/>
</dbReference>
<reference evidence="5" key="1">
    <citation type="submission" date="2018-06" db="EMBL/GenBank/DDBJ databases">
        <authorList>
            <person name="Zhirakovskaya E."/>
        </authorList>
    </citation>
    <scope>NUCLEOTIDE SEQUENCE</scope>
</reference>
<feature type="domain" description="FlgD/Vpr Ig-like" evidence="4">
    <location>
        <begin position="1058"/>
        <end position="1124"/>
    </location>
</feature>
<dbReference type="GO" id="GO:0016020">
    <property type="term" value="C:membrane"/>
    <property type="evidence" value="ECO:0007669"/>
    <property type="project" value="TreeGrafter"/>
</dbReference>
<dbReference type="GO" id="GO:0045217">
    <property type="term" value="P:cell-cell junction maintenance"/>
    <property type="evidence" value="ECO:0007669"/>
    <property type="project" value="TreeGrafter"/>
</dbReference>
<keyword evidence="1" id="KW-0732">Signal</keyword>
<accession>A0A3B0WAY0</accession>
<dbReference type="PANTHER" id="PTHR47653:SF1">
    <property type="entry name" value="DELETED IN MALIGNANT BRAIN TUMORS 1 PROTEIN"/>
    <property type="match status" value="1"/>
</dbReference>
<keyword evidence="2" id="KW-0677">Repeat</keyword>
<dbReference type="InterPro" id="IPR006626">
    <property type="entry name" value="PbH1"/>
</dbReference>
<organism evidence="5">
    <name type="scientific">hydrothermal vent metagenome</name>
    <dbReference type="NCBI Taxonomy" id="652676"/>
    <lineage>
        <taxon>unclassified sequences</taxon>
        <taxon>metagenomes</taxon>
        <taxon>ecological metagenomes</taxon>
    </lineage>
</organism>
<dbReference type="SUPFAM" id="SSF51126">
    <property type="entry name" value="Pectin lyase-like"/>
    <property type="match status" value="2"/>
</dbReference>
<keyword evidence="3" id="KW-0325">Glycoprotein</keyword>
<dbReference type="Gene3D" id="2.60.40.4070">
    <property type="match status" value="2"/>
</dbReference>
<feature type="domain" description="FlgD/Vpr Ig-like" evidence="4">
    <location>
        <begin position="1269"/>
        <end position="1323"/>
    </location>
</feature>